<dbReference type="InterPro" id="IPR029063">
    <property type="entry name" value="SAM-dependent_MTases_sf"/>
</dbReference>
<dbReference type="GO" id="GO:0032259">
    <property type="term" value="P:methylation"/>
    <property type="evidence" value="ECO:0007669"/>
    <property type="project" value="UniProtKB-KW"/>
</dbReference>
<keyword evidence="1" id="KW-0489">Methyltransferase</keyword>
<keyword evidence="4" id="KW-1185">Reference proteome</keyword>
<dbReference type="Proteomes" id="UP000050497">
    <property type="component" value="Unassembled WGS sequence"/>
</dbReference>
<sequence length="234" mass="26188">MPVDSTGPATPPCAPSPPCPLCRSRSAQAFVTVTGRDYFRCPLCALRFVDPAHHPDRETERACYALHENDPDDPRYRAFLARLADPLLAELPPGASGLDYGSGPGPALAAMLREAGHRVALYDPLFAPDTRVLEKKYDFVTCTETAEHFHDPALEFTRLDALLRPGGWLGLMTIFQNDDARFAGWHYRRDPTHVVFYREETMHWIADRFGWHCTIPRPDVVLMRKPGGSAEGQT</sequence>
<organism evidence="1 3">
    <name type="scientific">Saliniramus fredricksonii</name>
    <dbReference type="NCBI Taxonomy" id="1653334"/>
    <lineage>
        <taxon>Bacteria</taxon>
        <taxon>Pseudomonadati</taxon>
        <taxon>Pseudomonadota</taxon>
        <taxon>Alphaproteobacteria</taxon>
        <taxon>Hyphomicrobiales</taxon>
        <taxon>Salinarimonadaceae</taxon>
        <taxon>Saliniramus</taxon>
    </lineage>
</organism>
<dbReference type="OrthoDB" id="9791944at2"/>
<evidence type="ECO:0000313" key="1">
    <source>
        <dbReference type="EMBL" id="KPQ12100.1"/>
    </source>
</evidence>
<keyword evidence="1" id="KW-0808">Transferase</keyword>
<reference evidence="2 4" key="2">
    <citation type="submission" date="2016-08" db="EMBL/GenBank/DDBJ databases">
        <authorList>
            <person name="Varghese N."/>
            <person name="Submissions Spin"/>
        </authorList>
    </citation>
    <scope>NUCLEOTIDE SEQUENCE [LARGE SCALE GENOMIC DNA]</scope>
    <source>
        <strain evidence="2 4">HL-109</strain>
    </source>
</reference>
<evidence type="ECO:0000313" key="4">
    <source>
        <dbReference type="Proteomes" id="UP000182800"/>
    </source>
</evidence>
<proteinExistence type="predicted"/>
<protein>
    <submittedName>
        <fullName evidence="1 2">Methyltransferase domain</fullName>
    </submittedName>
</protein>
<gene>
    <name evidence="2" type="ORF">GA0071312_0431</name>
    <name evidence="1" type="ORF">HLUCCO17_02775</name>
</gene>
<dbReference type="AlphaFoldDB" id="A0A0P8A3P8"/>
<comment type="caution">
    <text evidence="1">The sequence shown here is derived from an EMBL/GenBank/DDBJ whole genome shotgun (WGS) entry which is preliminary data.</text>
</comment>
<dbReference type="RefSeq" id="WP_074443426.1">
    <property type="nucleotide sequence ID" value="NZ_FMBM01000001.1"/>
</dbReference>
<dbReference type="PATRIC" id="fig|1653334.4.peg.3156"/>
<dbReference type="Proteomes" id="UP000182800">
    <property type="component" value="Unassembled WGS sequence"/>
</dbReference>
<reference evidence="1 3" key="1">
    <citation type="submission" date="2015-09" db="EMBL/GenBank/DDBJ databases">
        <title>Identification and resolution of microdiversity through metagenomic sequencing of parallel consortia.</title>
        <authorList>
            <person name="Nelson W.C."/>
            <person name="Romine M.F."/>
            <person name="Lindemann S.R."/>
        </authorList>
    </citation>
    <scope>NUCLEOTIDE SEQUENCE [LARGE SCALE GENOMIC DNA]</scope>
    <source>
        <strain evidence="1">HL-109</strain>
    </source>
</reference>
<dbReference type="EMBL" id="LJSX01000003">
    <property type="protein sequence ID" value="KPQ12100.1"/>
    <property type="molecule type" value="Genomic_DNA"/>
</dbReference>
<dbReference type="Gene3D" id="3.40.50.150">
    <property type="entry name" value="Vaccinia Virus protein VP39"/>
    <property type="match status" value="1"/>
</dbReference>
<dbReference type="Pfam" id="PF13489">
    <property type="entry name" value="Methyltransf_23"/>
    <property type="match status" value="1"/>
</dbReference>
<evidence type="ECO:0000313" key="2">
    <source>
        <dbReference type="EMBL" id="SCC78682.1"/>
    </source>
</evidence>
<accession>A0A0P8A3P8</accession>
<dbReference type="GO" id="GO:0008168">
    <property type="term" value="F:methyltransferase activity"/>
    <property type="evidence" value="ECO:0007669"/>
    <property type="project" value="UniProtKB-KW"/>
</dbReference>
<evidence type="ECO:0000313" key="3">
    <source>
        <dbReference type="Proteomes" id="UP000050497"/>
    </source>
</evidence>
<name>A0A0P8A3P8_9HYPH</name>
<dbReference type="SUPFAM" id="SSF53335">
    <property type="entry name" value="S-adenosyl-L-methionine-dependent methyltransferases"/>
    <property type="match status" value="1"/>
</dbReference>
<dbReference type="EMBL" id="FMBM01000001">
    <property type="protein sequence ID" value="SCC78682.1"/>
    <property type="molecule type" value="Genomic_DNA"/>
</dbReference>
<dbReference type="STRING" id="1653334.GA0071312_0431"/>